<organism evidence="1 2">
    <name type="scientific">Paramecium sonneborni</name>
    <dbReference type="NCBI Taxonomy" id="65129"/>
    <lineage>
        <taxon>Eukaryota</taxon>
        <taxon>Sar</taxon>
        <taxon>Alveolata</taxon>
        <taxon>Ciliophora</taxon>
        <taxon>Intramacronucleata</taxon>
        <taxon>Oligohymenophorea</taxon>
        <taxon>Peniculida</taxon>
        <taxon>Parameciidae</taxon>
        <taxon>Paramecium</taxon>
    </lineage>
</organism>
<protein>
    <submittedName>
        <fullName evidence="1">Uncharacterized protein</fullName>
    </submittedName>
</protein>
<reference evidence="1" key="1">
    <citation type="submission" date="2021-01" db="EMBL/GenBank/DDBJ databases">
        <authorList>
            <consortium name="Genoscope - CEA"/>
            <person name="William W."/>
        </authorList>
    </citation>
    <scope>NUCLEOTIDE SEQUENCE</scope>
</reference>
<evidence type="ECO:0000313" key="1">
    <source>
        <dbReference type="EMBL" id="CAD8052938.1"/>
    </source>
</evidence>
<name>A0A8S1KCV8_9CILI</name>
<accession>A0A8S1KCV8</accession>
<evidence type="ECO:0000313" key="2">
    <source>
        <dbReference type="Proteomes" id="UP000692954"/>
    </source>
</evidence>
<keyword evidence="2" id="KW-1185">Reference proteome</keyword>
<dbReference type="EMBL" id="CAJJDN010000007">
    <property type="protein sequence ID" value="CAD8052938.1"/>
    <property type="molecule type" value="Genomic_DNA"/>
</dbReference>
<proteinExistence type="predicted"/>
<dbReference type="AlphaFoldDB" id="A0A8S1KCV8"/>
<gene>
    <name evidence="1" type="ORF">PSON_ATCC_30995.1.T0070086</name>
</gene>
<dbReference type="OrthoDB" id="301808at2759"/>
<comment type="caution">
    <text evidence="1">The sequence shown here is derived from an EMBL/GenBank/DDBJ whole genome shotgun (WGS) entry which is preliminary data.</text>
</comment>
<sequence length="599" mass="71699">MGNNQSKNEAKSKSKNTLQSFLSNNKKQIIFSKLSQKILSLLTSYLSIKEYHNILLTSKVTYQLFIQTSGCFQIECQRLLNVKGDQLISQNWKKIIQSLIFIPIRGIPFNGAIKSVRQQLKEHPIIVDEKLNYSGFQKAILYFINKSNLNNSTSLYKEYQESIEFANKNQDLILKLRQGMEIYIQLPQLLMQIYTLHDYIKIYSLYLEIKFKKCNLQQFIQIWHHYKGWISILEQETQNLINQFNYIIDKTFPFHRLPNYTVRQFMVNQWLKKSDKGEIIVMLREEFRLKMIESRNKNIKFQELRDYVQYLIDISTNQTNIYQYGYYNFDYCQELHKLINLAVDLSPLLITDYLIDENILIFIFGQYIYDYHIFELLSSFRIEQFKQKIKEFQQCSQKMTKISMNNIEDQQLISSNNHLDHELQRFHNYLSMQYNVQFQIRQLFKQISYLSDDNCNSSEIKQAESLEASAISFASTSCSSFISSIKNNDQLYHYVRHYQTDIFNMIQLFYQREITINQCKQDIEPQKQYIYDIPELGQYQDLQFTQLWELFQIKKQKSNPTYLCDKQLKISIFDQQQSQQQICTQELSQAEQLLINILK</sequence>
<dbReference type="Proteomes" id="UP000692954">
    <property type="component" value="Unassembled WGS sequence"/>
</dbReference>